<dbReference type="EMBL" id="FNVB01000004">
    <property type="protein sequence ID" value="SEG67880.1"/>
    <property type="molecule type" value="Genomic_DNA"/>
</dbReference>
<evidence type="ECO:0000313" key="1">
    <source>
        <dbReference type="EMBL" id="SEG67880.1"/>
    </source>
</evidence>
<dbReference type="RefSeq" id="WP_093345234.1">
    <property type="nucleotide sequence ID" value="NZ_FNVB01000004.1"/>
</dbReference>
<evidence type="ECO:0000313" key="2">
    <source>
        <dbReference type="EMBL" id="SFC27855.1"/>
    </source>
</evidence>
<evidence type="ECO:0000313" key="4">
    <source>
        <dbReference type="Proteomes" id="UP000236729"/>
    </source>
</evidence>
<keyword evidence="3" id="KW-1185">Reference proteome</keyword>
<proteinExistence type="predicted"/>
<accession>A0A1I1HVQ1</accession>
<dbReference type="EMBL" id="FOME01000001">
    <property type="protein sequence ID" value="SFC27855.1"/>
    <property type="molecule type" value="Genomic_DNA"/>
</dbReference>
<evidence type="ECO:0008006" key="5">
    <source>
        <dbReference type="Google" id="ProtNLM"/>
    </source>
</evidence>
<accession>A0A1H6C4F4</accession>
<dbReference type="Proteomes" id="UP000199690">
    <property type="component" value="Unassembled WGS sequence"/>
</dbReference>
<gene>
    <name evidence="1" type="ORF">SAMN02982929_03118</name>
    <name evidence="2" type="ORF">SAMN05216506_101358</name>
</gene>
<name>A0A1H6C4F4_9PSEU</name>
<reference evidence="3 4" key="2">
    <citation type="submission" date="2016-10" db="EMBL/GenBank/DDBJ databases">
        <authorList>
            <person name="Varghese N."/>
            <person name="Submissions S."/>
        </authorList>
    </citation>
    <scope>NUCLEOTIDE SEQUENCE [LARGE SCALE GENOMIC DNA]</scope>
    <source>
        <strain evidence="4">ATCC 20501</strain>
        <strain evidence="2 3">CGMCC 4.3529</strain>
    </source>
</reference>
<sequence>MTTSFTVRLDDETERKLAALTKDGSSRNTAIKYAIDVSYRAMLNQQMTYESAALLKDPEDLAEISAAREAMGSGDAW</sequence>
<dbReference type="AlphaFoldDB" id="A0A1H6C4F4"/>
<organism evidence="1 4">
    <name type="scientific">Saccharopolyspora kobensis</name>
    <dbReference type="NCBI Taxonomy" id="146035"/>
    <lineage>
        <taxon>Bacteria</taxon>
        <taxon>Bacillati</taxon>
        <taxon>Actinomycetota</taxon>
        <taxon>Actinomycetes</taxon>
        <taxon>Pseudonocardiales</taxon>
        <taxon>Pseudonocardiaceae</taxon>
        <taxon>Saccharopolyspora</taxon>
    </lineage>
</organism>
<evidence type="ECO:0000313" key="3">
    <source>
        <dbReference type="Proteomes" id="UP000199690"/>
    </source>
</evidence>
<reference evidence="1" key="1">
    <citation type="submission" date="2016-10" db="EMBL/GenBank/DDBJ databases">
        <authorList>
            <person name="de Groot N.N."/>
        </authorList>
    </citation>
    <scope>NUCLEOTIDE SEQUENCE [LARGE SCALE GENOMIC DNA]</scope>
    <source>
        <strain evidence="1">ATCC 20501</strain>
    </source>
</reference>
<protein>
    <recommendedName>
        <fullName evidence="5">Ribbon-helix-helix CopG family protein</fullName>
    </recommendedName>
</protein>
<dbReference type="SMR" id="A0A1H6C4F4"/>
<dbReference type="Proteomes" id="UP000236729">
    <property type="component" value="Unassembled WGS sequence"/>
</dbReference>